<proteinExistence type="predicted"/>
<dbReference type="AlphaFoldDB" id="A0A6J5H057"/>
<evidence type="ECO:0000256" key="1">
    <source>
        <dbReference type="SAM" id="Phobius"/>
    </source>
</evidence>
<protein>
    <recommendedName>
        <fullName evidence="4">MFS transporter</fullName>
    </recommendedName>
</protein>
<keyword evidence="1" id="KW-0812">Transmembrane</keyword>
<keyword evidence="1" id="KW-1133">Transmembrane helix</keyword>
<keyword evidence="3" id="KW-1185">Reference proteome</keyword>
<feature type="transmembrane region" description="Helical" evidence="1">
    <location>
        <begin position="21"/>
        <end position="38"/>
    </location>
</feature>
<keyword evidence="1" id="KW-0472">Membrane</keyword>
<evidence type="ECO:0008006" key="4">
    <source>
        <dbReference type="Google" id="ProtNLM"/>
    </source>
</evidence>
<dbReference type="Proteomes" id="UP000494119">
    <property type="component" value="Unassembled WGS sequence"/>
</dbReference>
<dbReference type="EMBL" id="CADIKL010000058">
    <property type="protein sequence ID" value="CAB3808440.1"/>
    <property type="molecule type" value="Genomic_DNA"/>
</dbReference>
<sequence>MTMPDTASPVYEAGAAIPRRRWLRVIPPLLLACIISYMDRVKIAFAMPGVGLM</sequence>
<gene>
    <name evidence="2" type="ORF">LMG28688_06767</name>
</gene>
<accession>A0A6J5H057</accession>
<reference evidence="2 3" key="1">
    <citation type="submission" date="2020-04" db="EMBL/GenBank/DDBJ databases">
        <authorList>
            <person name="De Canck E."/>
        </authorList>
    </citation>
    <scope>NUCLEOTIDE SEQUENCE [LARGE SCALE GENOMIC DNA]</scope>
    <source>
        <strain evidence="2 3">LMG 28688</strain>
    </source>
</reference>
<organism evidence="2 3">
    <name type="scientific">Paraburkholderia caffeinitolerans</name>
    <dbReference type="NCBI Taxonomy" id="1723730"/>
    <lineage>
        <taxon>Bacteria</taxon>
        <taxon>Pseudomonadati</taxon>
        <taxon>Pseudomonadota</taxon>
        <taxon>Betaproteobacteria</taxon>
        <taxon>Burkholderiales</taxon>
        <taxon>Burkholderiaceae</taxon>
        <taxon>Paraburkholderia</taxon>
    </lineage>
</organism>
<evidence type="ECO:0000313" key="2">
    <source>
        <dbReference type="EMBL" id="CAB3808440.1"/>
    </source>
</evidence>
<evidence type="ECO:0000313" key="3">
    <source>
        <dbReference type="Proteomes" id="UP000494119"/>
    </source>
</evidence>
<name>A0A6J5H057_9BURK</name>